<sequence length="477" mass="55578">MSLEEEKHNRFKKGQMLIKKAQKFILKKRYSKARELLYEAQEIFEFTESSLTEGKVFASIAETFEIQHMWDNALKFYQNALEKRKIAGSVILLSETHRKLAIVQMELKNFEMAHASAQKSIDLVENLEHPLSKAEAFHTQGIIYLKELDYESALFYENFAYENVQIQLSWNLALDIFENLAFIHYNIGDYSQSNIFCKKALEMEQKQRNYVVISTILELMALNYRLLGKIDQALTYIKDALSIQAHLNPDIALKQKNKMKLNYATILFDCHKFSEAEIIAEELIEQAELSQDSEQLVQGLLVMVKIIMALPTHEEFSNTKHYLEEAKKLAHTLKNQEYLTEIYIYYGRYYDLSSERLKAEEMYQLAIDTAMISQSKLKIGEAFEQFGLYFHKHKKMELAHTNFKQAVQYLSKTHNNMDLAEAHYNLACTCSVLHLGEDILTHLSQAINLDPKYKQIAKMDEDFTGISTQEVFRNLVE</sequence>
<accession>A0ABY6HLD4</accession>
<comment type="subcellular location">
    <subcellularLocation>
        <location evidence="1">Cytoplasm</location>
    </subcellularLocation>
</comment>
<evidence type="ECO:0000256" key="4">
    <source>
        <dbReference type="ARBA" id="ARBA00022803"/>
    </source>
</evidence>
<dbReference type="Gene3D" id="1.25.40.10">
    <property type="entry name" value="Tetratricopeptide repeat domain"/>
    <property type="match status" value="3"/>
</dbReference>
<dbReference type="SUPFAM" id="SSF48452">
    <property type="entry name" value="TPR-like"/>
    <property type="match status" value="3"/>
</dbReference>
<dbReference type="PANTHER" id="PTHR46630:SF1">
    <property type="entry name" value="TETRATRICOPEPTIDE REPEAT PROTEIN 29"/>
    <property type="match status" value="1"/>
</dbReference>
<protein>
    <recommendedName>
        <fullName evidence="7">Tetratricopeptide repeat protein</fullName>
    </recommendedName>
</protein>
<evidence type="ECO:0008006" key="7">
    <source>
        <dbReference type="Google" id="ProtNLM"/>
    </source>
</evidence>
<dbReference type="InterPro" id="IPR011990">
    <property type="entry name" value="TPR-like_helical_dom_sf"/>
</dbReference>
<dbReference type="PANTHER" id="PTHR46630">
    <property type="entry name" value="TETRATRICOPEPTIDE REPEAT PROTEIN 29"/>
    <property type="match status" value="1"/>
</dbReference>
<evidence type="ECO:0000313" key="6">
    <source>
        <dbReference type="Proteomes" id="UP001208689"/>
    </source>
</evidence>
<gene>
    <name evidence="5" type="ORF">NEF87_000403</name>
</gene>
<evidence type="ECO:0000313" key="5">
    <source>
        <dbReference type="EMBL" id="UYP44118.1"/>
    </source>
</evidence>
<evidence type="ECO:0000256" key="1">
    <source>
        <dbReference type="ARBA" id="ARBA00004496"/>
    </source>
</evidence>
<proteinExistence type="predicted"/>
<keyword evidence="2" id="KW-0963">Cytoplasm</keyword>
<dbReference type="SMART" id="SM00028">
    <property type="entry name" value="TPR"/>
    <property type="match status" value="7"/>
</dbReference>
<name>A0ABY6HLD4_9ARCH</name>
<keyword evidence="4" id="KW-0802">TPR repeat</keyword>
<dbReference type="InterPro" id="IPR019734">
    <property type="entry name" value="TPR_rpt"/>
</dbReference>
<evidence type="ECO:0000256" key="3">
    <source>
        <dbReference type="ARBA" id="ARBA00022737"/>
    </source>
</evidence>
<evidence type="ECO:0000256" key="2">
    <source>
        <dbReference type="ARBA" id="ARBA00022490"/>
    </source>
</evidence>
<keyword evidence="6" id="KW-1185">Reference proteome</keyword>
<keyword evidence="3" id="KW-0677">Repeat</keyword>
<dbReference type="EMBL" id="CP104013">
    <property type="protein sequence ID" value="UYP44118.1"/>
    <property type="molecule type" value="Genomic_DNA"/>
</dbReference>
<dbReference type="NCBIfam" id="NF047558">
    <property type="entry name" value="TPR_END_plus"/>
    <property type="match status" value="1"/>
</dbReference>
<reference evidence="5" key="1">
    <citation type="submission" date="2022-09" db="EMBL/GenBank/DDBJ databases">
        <title>Actin cytoskeleton and complex cell architecture in an #Asgard archaeon.</title>
        <authorList>
            <person name="Ponce Toledo R.I."/>
            <person name="Schleper C."/>
            <person name="Rodrigues Oliveira T."/>
            <person name="Wollweber F."/>
            <person name="Xu J."/>
            <person name="Rittmann S."/>
            <person name="Klingl A."/>
            <person name="Pilhofer M."/>
        </authorList>
    </citation>
    <scope>NUCLEOTIDE SEQUENCE</scope>
    <source>
        <strain evidence="5">B-35</strain>
    </source>
</reference>
<dbReference type="InterPro" id="IPR051476">
    <property type="entry name" value="Bac_ResReg_Asp_Phosphatase"/>
</dbReference>
<organism evidence="5 6">
    <name type="scientific">Candidatus Lokiarchaeum ossiferum</name>
    <dbReference type="NCBI Taxonomy" id="2951803"/>
    <lineage>
        <taxon>Archaea</taxon>
        <taxon>Promethearchaeati</taxon>
        <taxon>Promethearchaeota</taxon>
        <taxon>Promethearchaeia</taxon>
        <taxon>Promethearchaeales</taxon>
        <taxon>Promethearchaeaceae</taxon>
        <taxon>Candidatus Lokiarchaeum</taxon>
    </lineage>
</organism>
<dbReference type="Proteomes" id="UP001208689">
    <property type="component" value="Chromosome"/>
</dbReference>